<keyword evidence="4" id="KW-0966">Cell projection</keyword>
<dbReference type="SMART" id="SM00320">
    <property type="entry name" value="WD40"/>
    <property type="match status" value="5"/>
</dbReference>
<dbReference type="InterPro" id="IPR001759">
    <property type="entry name" value="PTX_dom"/>
</dbReference>
<dbReference type="Pfam" id="PF00400">
    <property type="entry name" value="WD40"/>
    <property type="match status" value="3"/>
</dbReference>
<dbReference type="PROSITE" id="PS51828">
    <property type="entry name" value="PTX_2"/>
    <property type="match status" value="2"/>
</dbReference>
<dbReference type="InterPro" id="IPR001680">
    <property type="entry name" value="WD40_rpt"/>
</dbReference>
<evidence type="ECO:0000259" key="8">
    <source>
        <dbReference type="PROSITE" id="PS50948"/>
    </source>
</evidence>
<evidence type="ECO:0000256" key="6">
    <source>
        <dbReference type="PROSITE-ProRule" id="PRU00221"/>
    </source>
</evidence>
<dbReference type="Gene3D" id="2.60.120.200">
    <property type="match status" value="2"/>
</dbReference>
<evidence type="ECO:0000256" key="3">
    <source>
        <dbReference type="ARBA" id="ARBA00022737"/>
    </source>
</evidence>
<dbReference type="InterPro" id="IPR050630">
    <property type="entry name" value="WD_repeat_EMAP"/>
</dbReference>
<proteinExistence type="predicted"/>
<feature type="domain" description="Pentraxin (PTX)" evidence="9">
    <location>
        <begin position="372"/>
        <end position="572"/>
    </location>
</feature>
<dbReference type="InterPro" id="IPR015943">
    <property type="entry name" value="WD40/YVTN_repeat-like_dom_sf"/>
</dbReference>
<evidence type="ECO:0000256" key="1">
    <source>
        <dbReference type="ARBA" id="ARBA00004138"/>
    </source>
</evidence>
<organism evidence="10 11">
    <name type="scientific">Paramuricea clavata</name>
    <name type="common">Red gorgonian</name>
    <name type="synonym">Violescent sea-whip</name>
    <dbReference type="NCBI Taxonomy" id="317549"/>
    <lineage>
        <taxon>Eukaryota</taxon>
        <taxon>Metazoa</taxon>
        <taxon>Cnidaria</taxon>
        <taxon>Anthozoa</taxon>
        <taxon>Octocorallia</taxon>
        <taxon>Malacalcyonacea</taxon>
        <taxon>Plexauridae</taxon>
        <taxon>Paramuricea</taxon>
    </lineage>
</organism>
<evidence type="ECO:0000313" key="10">
    <source>
        <dbReference type="EMBL" id="CAB3998166.1"/>
    </source>
</evidence>
<dbReference type="InterPro" id="IPR013320">
    <property type="entry name" value="ConA-like_dom_sf"/>
</dbReference>
<evidence type="ECO:0000256" key="7">
    <source>
        <dbReference type="PROSITE-ProRule" id="PRU01172"/>
    </source>
</evidence>
<sequence>MNFPQASTTNYAKIENVFPNNITKFTACFWAKILNTDCGIFTYSTSNENIAADFHHDENTLHLDLKINGEHSPDLSLPVSTHESWHFYCMKWENSDGLVRMYQDVIQLFNEKDVAKGQVIPSNGVMVLGQGFEGSLAGLNFWAYPLHINTIQGMAAGIINVNGNLLQWRDFMTDYVFDDVSIVERSEAEIPEYRVQALRDQWCKDNIAAHFTYARFARNQDNGYNEFSEKKFLGVKGEQDGEKVPSIPRPTMHRVFMFWLTLLLAVRGIESLDFCFNASLEGSRLNSAILKKVDVSSMMECVVSCVQEPCCRSINYREGLPQDLASLCEMLHDVVDETSAVLEKNRFYDYIYFNAPRKEYNSSCVTDKDTTQEFDLKFQSKDIKNYILLDNNVPEMSNMTLMFWINTLKEGRMAVLSYAVEKSAQELRVFVHGDMMILVFQSKLEFPVPPINDGYWHHVGVTWSLGQYSIYLDGTLVYSGSGLGSGKPLRPNGVFAIGQKLSSTSGDFHSANSFSGKLSQVNMWDYDYISTPGVNMTLISQSYSNIEGNVINWSALQDLARGKVVKEQPRSCKPLRNNSEYDIIITSSIEADIHIEPSELYISSLHAFTITLWGKDLYGISIKYSAGTSLSFYINEDVFNLEIADASETFSWSCSKEPPLLVQCEVIMLSYKSDEYWHHIATTWSRGQLSLVWPTLCDLRGVRHYRSPYFYDNRSEILKLWYLELIDSWAIPVRTIFDAHPHGCVAICMTLDAKYLATLSNSSPQVMSVWDWTNESEDPICSLTLSDEYGVQDYIAFSTEDCHQLVSNSEDRVVFYYWDDEGIHHAAPPLTDEDFNKVVGLFSQSVFQPKSSKVLTGTSVGNIVVWDFVPGSDLPCDKKAFKIVRLQEKGINVVTLVDSYIVTGDIVGHVKFLDLELRLLNWYNKLGGGPITSVSFSYEQMDTDQSTSPKHPRSATLDGTPFVVNDFAFGTVTANVGFYKTRANTNQFIVKQHNAPIHAIATHPTEPKICIGGYSGILQLWDHDKKELIISRTFGSKVIIQCLQYNPTGNLIAMGCTDGSVRVLDSATLLEEGEDEGLAVFKHCHDSITHLMFSHDSKYLASADLDHCVTLFQAIPGNFKEPWIYLGKQRAHYKRISDIAFGVALDSDIPRLLSLGEDRLMVEYDVINSGIDDVRLISSDRIEQSAVPTCLAWYPPVVKESFLVVANDQFKLKLYNSTTKMCRKTLLGPTYGSPLRKLVMLPNKDGTDRHYMGYITENKVGLQILPLDGNPHKAMALIAHPSHVSNVVSSYDGQYLFTAGGSDSSVIMWKVNADALEASSQLGGEDLEPFYELLEGGRDGDLFLELEDYFYYALLRSQNVDTMETRETSTKISLSQVPFVMRALGYYPTEQEVDDMINEVKFSEYVETGKYVEDIELGELIKLYVNHRPVFGLSSKELEDSFTKLGRETKEGTVVIQRDALLSVLQNKGEHMTEGELSELMSTLLGISDLGGSAEVGVSQKENLVTLMKTHLPERISVDMFVGKVLGFATESGER</sequence>
<dbReference type="InterPro" id="IPR036322">
    <property type="entry name" value="WD40_repeat_dom_sf"/>
</dbReference>
<feature type="domain" description="Pentraxin (PTX)" evidence="9">
    <location>
        <begin position="1"/>
        <end position="188"/>
    </location>
</feature>
<dbReference type="PANTHER" id="PTHR13720:SF13">
    <property type="entry name" value="CILIA- AND FLAGELLA-ASSOCIATED PROTEIN 251"/>
    <property type="match status" value="1"/>
</dbReference>
<feature type="repeat" description="WD" evidence="6">
    <location>
        <begin position="1277"/>
        <end position="1319"/>
    </location>
</feature>
<evidence type="ECO:0000256" key="4">
    <source>
        <dbReference type="ARBA" id="ARBA00023273"/>
    </source>
</evidence>
<dbReference type="SMART" id="SM00159">
    <property type="entry name" value="PTX"/>
    <property type="match status" value="2"/>
</dbReference>
<keyword evidence="11" id="KW-1185">Reference proteome</keyword>
<keyword evidence="3" id="KW-0677">Repeat</keyword>
<dbReference type="SUPFAM" id="SSF47473">
    <property type="entry name" value="EF-hand"/>
    <property type="match status" value="1"/>
</dbReference>
<evidence type="ECO:0000256" key="5">
    <source>
        <dbReference type="ARBA" id="ARBA00040994"/>
    </source>
</evidence>
<dbReference type="SUPFAM" id="SSF50978">
    <property type="entry name" value="WD40 repeat-like"/>
    <property type="match status" value="2"/>
</dbReference>
<comment type="caution">
    <text evidence="7">Lacks conserved residue(s) required for the propagation of feature annotation.</text>
</comment>
<name>A0A6S7H5U8_PARCT</name>
<gene>
    <name evidence="10" type="ORF">PACLA_8A077554</name>
</gene>
<dbReference type="InterPro" id="IPR003609">
    <property type="entry name" value="Pan_app"/>
</dbReference>
<dbReference type="PANTHER" id="PTHR13720">
    <property type="entry name" value="WD-40 REPEAT PROTEIN"/>
    <property type="match status" value="1"/>
</dbReference>
<dbReference type="OrthoDB" id="4899631at2759"/>
<accession>A0A6S7H5U8</accession>
<keyword evidence="2 6" id="KW-0853">WD repeat</keyword>
<evidence type="ECO:0000313" key="11">
    <source>
        <dbReference type="Proteomes" id="UP001152795"/>
    </source>
</evidence>
<comment type="caution">
    <text evidence="10">The sequence shown here is derived from an EMBL/GenBank/DDBJ whole genome shotgun (WGS) entry which is preliminary data.</text>
</comment>
<feature type="repeat" description="WD" evidence="6">
    <location>
        <begin position="990"/>
        <end position="1031"/>
    </location>
</feature>
<dbReference type="Proteomes" id="UP001152795">
    <property type="component" value="Unassembled WGS sequence"/>
</dbReference>
<comment type="subcellular location">
    <subcellularLocation>
        <location evidence="1">Cell projection</location>
        <location evidence="1">Cilium</location>
    </subcellularLocation>
</comment>
<dbReference type="Gene3D" id="1.10.238.10">
    <property type="entry name" value="EF-hand"/>
    <property type="match status" value="1"/>
</dbReference>
<dbReference type="PROSITE" id="PS50082">
    <property type="entry name" value="WD_REPEATS_2"/>
    <property type="match status" value="2"/>
</dbReference>
<feature type="domain" description="Apple" evidence="8">
    <location>
        <begin position="275"/>
        <end position="355"/>
    </location>
</feature>
<protein>
    <recommendedName>
        <fullName evidence="5">Cilia- and flagella-associated protein 251</fullName>
    </recommendedName>
</protein>
<dbReference type="GO" id="GO:0031514">
    <property type="term" value="C:motile cilium"/>
    <property type="evidence" value="ECO:0007669"/>
    <property type="project" value="TreeGrafter"/>
</dbReference>
<evidence type="ECO:0000259" key="9">
    <source>
        <dbReference type="PROSITE" id="PS51828"/>
    </source>
</evidence>
<dbReference type="Pfam" id="PF00354">
    <property type="entry name" value="Pentaxin"/>
    <property type="match status" value="2"/>
</dbReference>
<reference evidence="10" key="1">
    <citation type="submission" date="2020-04" db="EMBL/GenBank/DDBJ databases">
        <authorList>
            <person name="Alioto T."/>
            <person name="Alioto T."/>
            <person name="Gomez Garrido J."/>
        </authorList>
    </citation>
    <scope>NUCLEOTIDE SEQUENCE</scope>
    <source>
        <strain evidence="10">A484AB</strain>
    </source>
</reference>
<dbReference type="PROSITE" id="PS50948">
    <property type="entry name" value="PAN"/>
    <property type="match status" value="1"/>
</dbReference>
<dbReference type="Gene3D" id="2.130.10.10">
    <property type="entry name" value="YVTN repeat-like/Quinoprotein amine dehydrogenase"/>
    <property type="match status" value="2"/>
</dbReference>
<dbReference type="InterPro" id="IPR011992">
    <property type="entry name" value="EF-hand-dom_pair"/>
</dbReference>
<evidence type="ECO:0000256" key="2">
    <source>
        <dbReference type="ARBA" id="ARBA00022574"/>
    </source>
</evidence>
<dbReference type="SUPFAM" id="SSF49899">
    <property type="entry name" value="Concanavalin A-like lectins/glucanases"/>
    <property type="match status" value="2"/>
</dbReference>
<dbReference type="Pfam" id="PF00024">
    <property type="entry name" value="PAN_1"/>
    <property type="match status" value="1"/>
</dbReference>
<dbReference type="EMBL" id="CACRXK020003287">
    <property type="protein sequence ID" value="CAB3998166.1"/>
    <property type="molecule type" value="Genomic_DNA"/>
</dbReference>